<feature type="domain" description="Leucyl-tRNA synthetase editing" evidence="14">
    <location>
        <begin position="220"/>
        <end position="402"/>
    </location>
</feature>
<comment type="caution">
    <text evidence="9">Lacks conserved residue(s) required for the propagation of feature annotation.</text>
</comment>
<keyword evidence="5 9" id="KW-0067">ATP-binding</keyword>
<feature type="binding site" evidence="9">
    <location>
        <position position="583"/>
    </location>
    <ligand>
        <name>ATP</name>
        <dbReference type="ChEBI" id="CHEBI:30616"/>
    </ligand>
</feature>
<dbReference type="PANTHER" id="PTHR43740:SF2">
    <property type="entry name" value="LEUCINE--TRNA LIGASE, MITOCHONDRIAL"/>
    <property type="match status" value="1"/>
</dbReference>
<evidence type="ECO:0000313" key="16">
    <source>
        <dbReference type="Proteomes" id="UP000229916"/>
    </source>
</evidence>
<dbReference type="Gene3D" id="1.10.730.10">
    <property type="entry name" value="Isoleucyl-tRNA Synthetase, Domain 1"/>
    <property type="match status" value="2"/>
</dbReference>
<dbReference type="Gene3D" id="3.90.740.10">
    <property type="entry name" value="Valyl/Leucyl/Isoleucyl-tRNA synthetase, editing domain"/>
    <property type="match status" value="1"/>
</dbReference>
<dbReference type="NCBIfam" id="TIGR00396">
    <property type="entry name" value="leuS_bact"/>
    <property type="match status" value="1"/>
</dbReference>
<evidence type="ECO:0000259" key="11">
    <source>
        <dbReference type="Pfam" id="PF00133"/>
    </source>
</evidence>
<dbReference type="InterPro" id="IPR009080">
    <property type="entry name" value="tRNAsynth_Ia_anticodon-bd"/>
</dbReference>
<dbReference type="CDD" id="cd07958">
    <property type="entry name" value="Anticodon_Ia_Leu_BEm"/>
    <property type="match status" value="1"/>
</dbReference>
<dbReference type="InterPro" id="IPR014729">
    <property type="entry name" value="Rossmann-like_a/b/a_fold"/>
</dbReference>
<evidence type="ECO:0000259" key="14">
    <source>
        <dbReference type="Pfam" id="PF13603"/>
    </source>
</evidence>
<evidence type="ECO:0000256" key="10">
    <source>
        <dbReference type="RuleBase" id="RU363039"/>
    </source>
</evidence>
<dbReference type="EC" id="6.1.1.4" evidence="9"/>
<dbReference type="Gene3D" id="3.40.50.620">
    <property type="entry name" value="HUPs"/>
    <property type="match status" value="1"/>
</dbReference>
<evidence type="ECO:0000256" key="8">
    <source>
        <dbReference type="ARBA" id="ARBA00047469"/>
    </source>
</evidence>
<gene>
    <name evidence="9" type="primary">leuS</name>
    <name evidence="15" type="ORF">COS81_02370</name>
</gene>
<evidence type="ECO:0000256" key="5">
    <source>
        <dbReference type="ARBA" id="ARBA00022840"/>
    </source>
</evidence>
<dbReference type="PANTHER" id="PTHR43740">
    <property type="entry name" value="LEUCYL-TRNA SYNTHETASE"/>
    <property type="match status" value="1"/>
</dbReference>
<keyword evidence="6 9" id="KW-0648">Protein biosynthesis</keyword>
<dbReference type="Proteomes" id="UP000229916">
    <property type="component" value="Unassembled WGS sequence"/>
</dbReference>
<dbReference type="SUPFAM" id="SSF47323">
    <property type="entry name" value="Anticodon-binding domain of a subclass of class I aminoacyl-tRNA synthetases"/>
    <property type="match status" value="1"/>
</dbReference>
<dbReference type="InterPro" id="IPR015413">
    <property type="entry name" value="Methionyl/Leucyl_tRNA_Synth"/>
</dbReference>
<dbReference type="EMBL" id="PEWD01000049">
    <property type="protein sequence ID" value="PIU68861.1"/>
    <property type="molecule type" value="Genomic_DNA"/>
</dbReference>
<dbReference type="Pfam" id="PF00133">
    <property type="entry name" value="tRNA-synt_1"/>
    <property type="match status" value="1"/>
</dbReference>
<comment type="catalytic activity">
    <reaction evidence="8 9">
        <text>tRNA(Leu) + L-leucine + ATP = L-leucyl-tRNA(Leu) + AMP + diphosphate</text>
        <dbReference type="Rhea" id="RHEA:11688"/>
        <dbReference type="Rhea" id="RHEA-COMP:9613"/>
        <dbReference type="Rhea" id="RHEA-COMP:9622"/>
        <dbReference type="ChEBI" id="CHEBI:30616"/>
        <dbReference type="ChEBI" id="CHEBI:33019"/>
        <dbReference type="ChEBI" id="CHEBI:57427"/>
        <dbReference type="ChEBI" id="CHEBI:78442"/>
        <dbReference type="ChEBI" id="CHEBI:78494"/>
        <dbReference type="ChEBI" id="CHEBI:456215"/>
        <dbReference type="EC" id="6.1.1.4"/>
    </reaction>
</comment>
<evidence type="ECO:0000256" key="7">
    <source>
        <dbReference type="ARBA" id="ARBA00023146"/>
    </source>
</evidence>
<dbReference type="GO" id="GO:0002161">
    <property type="term" value="F:aminoacyl-tRNA deacylase activity"/>
    <property type="evidence" value="ECO:0007669"/>
    <property type="project" value="InterPro"/>
</dbReference>
<dbReference type="Pfam" id="PF13603">
    <property type="entry name" value="tRNA-synt_1_2"/>
    <property type="match status" value="1"/>
</dbReference>
<keyword evidence="4 9" id="KW-0547">Nucleotide-binding</keyword>
<dbReference type="FunFam" id="3.40.50.620:FF:000003">
    <property type="entry name" value="Leucine--tRNA ligase"/>
    <property type="match status" value="1"/>
</dbReference>
<evidence type="ECO:0000256" key="2">
    <source>
        <dbReference type="ARBA" id="ARBA00022490"/>
    </source>
</evidence>
<protein>
    <recommendedName>
        <fullName evidence="9">Leucine--tRNA ligase</fullName>
        <ecNumber evidence="9">6.1.1.4</ecNumber>
    </recommendedName>
    <alternativeName>
        <fullName evidence="9">Leucyl-tRNA synthetase</fullName>
        <shortName evidence="9">LeuRS</shortName>
    </alternativeName>
</protein>
<keyword evidence="3 9" id="KW-0436">Ligase</keyword>
<dbReference type="InterPro" id="IPR002302">
    <property type="entry name" value="Leu-tRNA-ligase"/>
</dbReference>
<sequence>MEKYDPQKIESKWQKEWEEKKLYKTTQDKSKPKYYCLDFFPYPSGASLSVGHCRNYVPTDVISRYKRMKGFNVLHPMGWDAFGLPAENDAIKKNIHPMDAISQNVANFKRQLRLIGTSYDWEREINSTDPSYYKWTQWLFLLLYKRGLAYQAVAQQWWCPSCKTVLANEQVEDGKCWRCSSEVTKKGLKQWFFKITAYADRLLFDLDKIDWPEKIKLMQRNWIGRSEGLIINFKIGSEIIPVFTTRPDTIFGATFLVLAPEHPLVKKIVSSQQKAEVLRYTEVTKKKTEIDRLSEEREKTGVFTGSYCINLLNNKSIPIWVADYVLLTYGTGAIMAVPAHDERDFAFAKKFKLSIKEVIKPTKGYQSEFPAQVFTEKGKLINSGTFNGLTSEQASEKIAQTVEKNGWGHKKVQYKMRDWLISRQRYWGAPIPMIHCEKCGTVPVAEKDLPALLPRLTDFEPSGSGRSPLSRYPAFVETACPACGGKAQRETDTQDGFACSSWYFLRFVSPHHENFAFEKQATKYWMPVDLYVGGAEHAVMHLLYARFYTKVMYDANLISFDEPFTKLKNQGMILASNGRKMSKSLGNVVTPDETVEKFGADALRMYELFIGPFEQEIAWNDKGIRGTRRFLDKYWNSIFDTDKSAGDSQDREIVSLKNKTVKKVGEDIEKFKFNTAVATLMEFLNKILGNKNNLSSKVKNDCRKTLTLMLAPIVPHITEEVWQRKYGDKSLKWSVLQQNWPSYNDKLIQNEVITLVVQINGKTRGTIAIEKNTEQDEAQKIILADNKFRKYFDRRKIKKIIFVPGRIINFLLL</sequence>
<dbReference type="GO" id="GO:0004823">
    <property type="term" value="F:leucine-tRNA ligase activity"/>
    <property type="evidence" value="ECO:0007669"/>
    <property type="project" value="UniProtKB-UniRule"/>
</dbReference>
<evidence type="ECO:0000256" key="6">
    <source>
        <dbReference type="ARBA" id="ARBA00022917"/>
    </source>
</evidence>
<dbReference type="InterPro" id="IPR013155">
    <property type="entry name" value="M/V/L/I-tRNA-synth_anticd-bd"/>
</dbReference>
<feature type="domain" description="Methionyl/Valyl/Leucyl/Isoleucyl-tRNA synthetase anticodon-binding" evidence="12">
    <location>
        <begin position="650"/>
        <end position="776"/>
    </location>
</feature>
<dbReference type="PRINTS" id="PR00985">
    <property type="entry name" value="TRNASYNTHLEU"/>
</dbReference>
<accession>A0A2M7AN86</accession>
<organism evidence="15 16">
    <name type="scientific">candidate division WWE3 bacterium CG06_land_8_20_14_3_00_42_16</name>
    <dbReference type="NCBI Taxonomy" id="1975083"/>
    <lineage>
        <taxon>Bacteria</taxon>
        <taxon>Katanobacteria</taxon>
    </lineage>
</organism>
<dbReference type="HAMAP" id="MF_00049_B">
    <property type="entry name" value="Leu_tRNA_synth_B"/>
    <property type="match status" value="1"/>
</dbReference>
<evidence type="ECO:0000256" key="1">
    <source>
        <dbReference type="ARBA" id="ARBA00005594"/>
    </source>
</evidence>
<dbReference type="GO" id="GO:0005829">
    <property type="term" value="C:cytosol"/>
    <property type="evidence" value="ECO:0007669"/>
    <property type="project" value="TreeGrafter"/>
</dbReference>
<evidence type="ECO:0000259" key="12">
    <source>
        <dbReference type="Pfam" id="PF08264"/>
    </source>
</evidence>
<comment type="caution">
    <text evidence="15">The sequence shown here is derived from an EMBL/GenBank/DDBJ whole genome shotgun (WGS) entry which is preliminary data.</text>
</comment>
<dbReference type="FunFam" id="1.10.730.10:FF:000011">
    <property type="entry name" value="Leucine--tRNA ligase chloroplastic/mitochondrial"/>
    <property type="match status" value="1"/>
</dbReference>
<dbReference type="SUPFAM" id="SSF50677">
    <property type="entry name" value="ValRS/IleRS/LeuRS editing domain"/>
    <property type="match status" value="1"/>
</dbReference>
<dbReference type="InterPro" id="IPR025709">
    <property type="entry name" value="Leu_tRNA-synth_edit"/>
</dbReference>
<dbReference type="GO" id="GO:0005524">
    <property type="term" value="F:ATP binding"/>
    <property type="evidence" value="ECO:0007669"/>
    <property type="project" value="UniProtKB-UniRule"/>
</dbReference>
<feature type="short sequence motif" description="'KMSKS' region" evidence="9">
    <location>
        <begin position="580"/>
        <end position="584"/>
    </location>
</feature>
<comment type="subcellular location">
    <subcellularLocation>
        <location evidence="9">Cytoplasm</location>
    </subcellularLocation>
</comment>
<dbReference type="CDD" id="cd00812">
    <property type="entry name" value="LeuRS_core"/>
    <property type="match status" value="1"/>
</dbReference>
<dbReference type="AlphaFoldDB" id="A0A2M7AN86"/>
<dbReference type="GO" id="GO:0006429">
    <property type="term" value="P:leucyl-tRNA aminoacylation"/>
    <property type="evidence" value="ECO:0007669"/>
    <property type="project" value="UniProtKB-UniRule"/>
</dbReference>
<dbReference type="InterPro" id="IPR009008">
    <property type="entry name" value="Val/Leu/Ile-tRNA-synth_edit"/>
</dbReference>
<evidence type="ECO:0000256" key="3">
    <source>
        <dbReference type="ARBA" id="ARBA00022598"/>
    </source>
</evidence>
<evidence type="ECO:0000256" key="4">
    <source>
        <dbReference type="ARBA" id="ARBA00022741"/>
    </source>
</evidence>
<feature type="domain" description="Aminoacyl-tRNA synthetase class Ia" evidence="11">
    <location>
        <begin position="414"/>
        <end position="617"/>
    </location>
</feature>
<comment type="similarity">
    <text evidence="1 9 10">Belongs to the class-I aminoacyl-tRNA synthetase family.</text>
</comment>
<keyword evidence="2 9" id="KW-0963">Cytoplasm</keyword>
<dbReference type="Pfam" id="PF09334">
    <property type="entry name" value="tRNA-synt_1g"/>
    <property type="match status" value="1"/>
</dbReference>
<feature type="domain" description="Methionyl/Leucyl tRNA synthetase" evidence="13">
    <location>
        <begin position="41"/>
        <end position="183"/>
    </location>
</feature>
<evidence type="ECO:0000313" key="15">
    <source>
        <dbReference type="EMBL" id="PIU68861.1"/>
    </source>
</evidence>
<evidence type="ECO:0000259" key="13">
    <source>
        <dbReference type="Pfam" id="PF09334"/>
    </source>
</evidence>
<reference evidence="16" key="1">
    <citation type="submission" date="2017-09" db="EMBL/GenBank/DDBJ databases">
        <title>Depth-based differentiation of microbial function through sediment-hosted aquifers and enrichment of novel symbionts in the deep terrestrial subsurface.</title>
        <authorList>
            <person name="Probst A.J."/>
            <person name="Ladd B."/>
            <person name="Jarett J.K."/>
            <person name="Geller-Mcgrath D.E."/>
            <person name="Sieber C.M.K."/>
            <person name="Emerson J.B."/>
            <person name="Anantharaman K."/>
            <person name="Thomas B.C."/>
            <person name="Malmstrom R."/>
            <person name="Stieglmeier M."/>
            <person name="Klingl A."/>
            <person name="Woyke T."/>
            <person name="Ryan C.M."/>
            <person name="Banfield J.F."/>
        </authorList>
    </citation>
    <scope>NUCLEOTIDE SEQUENCE [LARGE SCALE GENOMIC DNA]</scope>
</reference>
<evidence type="ECO:0000256" key="9">
    <source>
        <dbReference type="HAMAP-Rule" id="MF_00049"/>
    </source>
</evidence>
<keyword evidence="7 9" id="KW-0030">Aminoacyl-tRNA synthetase</keyword>
<name>A0A2M7AN86_UNCKA</name>
<dbReference type="Pfam" id="PF08264">
    <property type="entry name" value="Anticodon_1"/>
    <property type="match status" value="1"/>
</dbReference>
<dbReference type="InterPro" id="IPR002300">
    <property type="entry name" value="aa-tRNA-synth_Ia"/>
</dbReference>
<dbReference type="SUPFAM" id="SSF52374">
    <property type="entry name" value="Nucleotidylyl transferase"/>
    <property type="match status" value="1"/>
</dbReference>
<dbReference type="FunFam" id="3.40.50.620:FF:000056">
    <property type="entry name" value="Leucine--tRNA ligase"/>
    <property type="match status" value="1"/>
</dbReference>
<proteinExistence type="inferred from homology"/>